<dbReference type="Proteomes" id="UP000659388">
    <property type="component" value="Unassembled WGS sequence"/>
</dbReference>
<protein>
    <submittedName>
        <fullName evidence="1">Uncharacterized protein</fullName>
    </submittedName>
</protein>
<dbReference type="AlphaFoldDB" id="A0A937F8W9"/>
<gene>
    <name evidence="1" type="ORF">JL102_20975</name>
</gene>
<organism evidence="1 2">
    <name type="scientific">Fulvivirga sediminis</name>
    <dbReference type="NCBI Taxonomy" id="2803949"/>
    <lineage>
        <taxon>Bacteria</taxon>
        <taxon>Pseudomonadati</taxon>
        <taxon>Bacteroidota</taxon>
        <taxon>Cytophagia</taxon>
        <taxon>Cytophagales</taxon>
        <taxon>Fulvivirgaceae</taxon>
        <taxon>Fulvivirga</taxon>
    </lineage>
</organism>
<keyword evidence="2" id="KW-1185">Reference proteome</keyword>
<dbReference type="EMBL" id="JAESIY010000014">
    <property type="protein sequence ID" value="MBL3658637.1"/>
    <property type="molecule type" value="Genomic_DNA"/>
</dbReference>
<name>A0A937F8W9_9BACT</name>
<evidence type="ECO:0000313" key="2">
    <source>
        <dbReference type="Proteomes" id="UP000659388"/>
    </source>
</evidence>
<evidence type="ECO:0000313" key="1">
    <source>
        <dbReference type="EMBL" id="MBL3658637.1"/>
    </source>
</evidence>
<proteinExistence type="predicted"/>
<reference evidence="1" key="1">
    <citation type="submission" date="2021-01" db="EMBL/GenBank/DDBJ databases">
        <title>Fulvivirga kasyanovii gen. nov., sp nov., a novel member of the phylum Bacteroidetes isolated from seawater in a mussel farm.</title>
        <authorList>
            <person name="Zhao L.-H."/>
            <person name="Wang Z.-J."/>
        </authorList>
    </citation>
    <scope>NUCLEOTIDE SEQUENCE</scope>
    <source>
        <strain evidence="1">2943</strain>
    </source>
</reference>
<dbReference type="RefSeq" id="WP_202246428.1">
    <property type="nucleotide sequence ID" value="NZ_JAESIY010000014.1"/>
</dbReference>
<accession>A0A937F8W9</accession>
<comment type="caution">
    <text evidence="1">The sequence shown here is derived from an EMBL/GenBank/DDBJ whole genome shotgun (WGS) entry which is preliminary data.</text>
</comment>
<sequence>MGDWRTLHLFDSNRYKEEVVPAIKDIRNYLSNFLTESRLKWLNGFGSDKDEIIHQTIQFISELNLDLSIHPKLKEIQKQKLNEPYKDYIKRSTSGLDDFRKSKLNAIEFFEFLLSETIFSTVSNFNPYFVLGKRIFESCIETKKNTIAEELTNKIVSHEIGSILDLVDGGIINWLDSNEVKMLHLDLDNIMSSDNESEGYVYEFKIFIKWAYENNLGLISLRNPSETYLSQLQKVERDKFVFDKSNNFKSIIINKSVHNG</sequence>